<dbReference type="EMBL" id="JARACI010001179">
    <property type="protein sequence ID" value="MDD9207988.1"/>
    <property type="molecule type" value="Genomic_DNA"/>
</dbReference>
<name>A0ABT5U254_9MICO</name>
<comment type="caution">
    <text evidence="1">The sequence shown here is derived from an EMBL/GenBank/DDBJ whole genome shotgun (WGS) entry which is preliminary data.</text>
</comment>
<proteinExistence type="predicted"/>
<dbReference type="InterPro" id="IPR019587">
    <property type="entry name" value="Polyketide_cyclase/dehydratase"/>
</dbReference>
<keyword evidence="2" id="KW-1185">Reference proteome</keyword>
<sequence length="148" mass="16001">MIPLPVEETFALVTDLRRHGEWIPLTRVQAPVALRESARVSALTAGVFRDRMVVQDIIEPRLLELEKVGPVLLGRVTIAVTPLADGGRSLVQWNYQVHAAGPLPRRVTAAVLTPALDVMAGLVLWRIARHAANLAPASTGSSQPPVAR</sequence>
<gene>
    <name evidence="1" type="ORF">PU560_16170</name>
</gene>
<evidence type="ECO:0000313" key="1">
    <source>
        <dbReference type="EMBL" id="MDD9207988.1"/>
    </source>
</evidence>
<dbReference type="Pfam" id="PF10604">
    <property type="entry name" value="Polyketide_cyc2"/>
    <property type="match status" value="1"/>
</dbReference>
<reference evidence="1" key="1">
    <citation type="submission" date="2023-02" db="EMBL/GenBank/DDBJ databases">
        <title>Georgenia sp.10Sc9-8, isolated from a soil sample collected from the Taklamakan desert.</title>
        <authorList>
            <person name="Liu S."/>
        </authorList>
    </citation>
    <scope>NUCLEOTIDE SEQUENCE</scope>
    <source>
        <strain evidence="1">10Sc9-8</strain>
    </source>
</reference>
<dbReference type="SUPFAM" id="SSF55961">
    <property type="entry name" value="Bet v1-like"/>
    <property type="match status" value="1"/>
</dbReference>
<evidence type="ECO:0000313" key="2">
    <source>
        <dbReference type="Proteomes" id="UP001165561"/>
    </source>
</evidence>
<dbReference type="CDD" id="cd07812">
    <property type="entry name" value="SRPBCC"/>
    <property type="match status" value="1"/>
</dbReference>
<organism evidence="1 2">
    <name type="scientific">Georgenia halotolerans</name>
    <dbReference type="NCBI Taxonomy" id="3028317"/>
    <lineage>
        <taxon>Bacteria</taxon>
        <taxon>Bacillati</taxon>
        <taxon>Actinomycetota</taxon>
        <taxon>Actinomycetes</taxon>
        <taxon>Micrococcales</taxon>
        <taxon>Bogoriellaceae</taxon>
        <taxon>Georgenia</taxon>
    </lineage>
</organism>
<accession>A0ABT5U254</accession>
<dbReference type="InterPro" id="IPR023393">
    <property type="entry name" value="START-like_dom_sf"/>
</dbReference>
<protein>
    <submittedName>
        <fullName evidence="1">SRPBCC family protein</fullName>
    </submittedName>
</protein>
<dbReference type="Gene3D" id="3.30.530.20">
    <property type="match status" value="1"/>
</dbReference>
<dbReference type="Proteomes" id="UP001165561">
    <property type="component" value="Unassembled WGS sequence"/>
</dbReference>